<feature type="region of interest" description="Disordered" evidence="3">
    <location>
        <begin position="236"/>
        <end position="316"/>
    </location>
</feature>
<dbReference type="PRINTS" id="PR01805">
    <property type="entry name" value="VACJLIPOPROT"/>
</dbReference>
<proteinExistence type="inferred from homology"/>
<dbReference type="GO" id="GO:0120010">
    <property type="term" value="P:intermembrane phospholipid transfer"/>
    <property type="evidence" value="ECO:0007669"/>
    <property type="project" value="TreeGrafter"/>
</dbReference>
<evidence type="ECO:0000256" key="1">
    <source>
        <dbReference type="ARBA" id="ARBA00010634"/>
    </source>
</evidence>
<protein>
    <submittedName>
        <fullName evidence="5">Lipoprotein</fullName>
    </submittedName>
</protein>
<keyword evidence="2 4" id="KW-0732">Signal</keyword>
<dbReference type="GO" id="GO:0016020">
    <property type="term" value="C:membrane"/>
    <property type="evidence" value="ECO:0007669"/>
    <property type="project" value="InterPro"/>
</dbReference>
<dbReference type="EMBL" id="AP018150">
    <property type="protein sequence ID" value="BBE08444.1"/>
    <property type="molecule type" value="Genomic_DNA"/>
</dbReference>
<accession>A0A2Z6ESQ4</accession>
<evidence type="ECO:0000256" key="4">
    <source>
        <dbReference type="SAM" id="SignalP"/>
    </source>
</evidence>
<dbReference type="PROSITE" id="PS51257">
    <property type="entry name" value="PROKAR_LIPOPROTEIN"/>
    <property type="match status" value="1"/>
</dbReference>
<dbReference type="PANTHER" id="PTHR30035">
    <property type="entry name" value="LIPOPROTEIN VACJ-RELATED"/>
    <property type="match status" value="1"/>
</dbReference>
<dbReference type="KEGG" id="mcys:MCB1EB_0283"/>
<name>A0A2Z6ESQ4_9BURK</name>
<feature type="chain" id="PRO_5043456087" evidence="4">
    <location>
        <begin position="36"/>
        <end position="316"/>
    </location>
</feature>
<comment type="similarity">
    <text evidence="1">Belongs to the MlaA family.</text>
</comment>
<keyword evidence="6" id="KW-1185">Reference proteome</keyword>
<dbReference type="PANTHER" id="PTHR30035:SF3">
    <property type="entry name" value="INTERMEMBRANE PHOSPHOLIPID TRANSPORT SYSTEM LIPOPROTEIN MLAA"/>
    <property type="match status" value="1"/>
</dbReference>
<evidence type="ECO:0000313" key="6">
    <source>
        <dbReference type="Proteomes" id="UP000282597"/>
    </source>
</evidence>
<sequence length="316" mass="34164">MKALSKVTMSVGLSLRRIALCSLVLGLAACASVQAPTKSDPFESMNRTIFEFNDAVDRFALKPVAKAYNRTLPKGVRTSVANFFSNLGDVSVMANNLLQGKITAGTEDLMRISINTLFGIGGLFDVASAAGLPKHQADLGLTLGHYGVASGPYLVLPIFGPSTLRDMTGLLVGREVDPMTYIDPVALRNQAYGLRVVNVRASLLDANDLLEDAALDKYSFVRQAYLQRRQYLIYDGNPPPPEYEDADDDVPGYDTEAESAVPHTAQPEVAEKEELAPQGARVELLDEKETPAEANKSIPASQGLPPLRTFPSLRLP</sequence>
<dbReference type="InterPro" id="IPR007428">
    <property type="entry name" value="MlaA"/>
</dbReference>
<reference evidence="5 6" key="1">
    <citation type="journal article" date="2018" name="Microbes Environ.">
        <title>Comparative Genomic Insights into Endofungal Lifestyles of Two Bacterial Endosymbionts, Mycoavidus cysteinexigens and Burkholderia rhizoxinica.</title>
        <authorList>
            <person name="Sharmin D."/>
            <person name="Guo Y."/>
            <person name="Nishizawa T."/>
            <person name="Ohshima S."/>
            <person name="Sato Y."/>
            <person name="Takashima Y."/>
            <person name="Narisawa K."/>
            <person name="Ohta H."/>
        </authorList>
    </citation>
    <scope>NUCLEOTIDE SEQUENCE [LARGE SCALE GENOMIC DNA]</scope>
    <source>
        <strain evidence="5 6">B1-EB</strain>
    </source>
</reference>
<organism evidence="5 6">
    <name type="scientific">Mycoavidus cysteinexigens</name>
    <dbReference type="NCBI Taxonomy" id="1553431"/>
    <lineage>
        <taxon>Bacteria</taxon>
        <taxon>Pseudomonadati</taxon>
        <taxon>Pseudomonadota</taxon>
        <taxon>Betaproteobacteria</taxon>
        <taxon>Burkholderiales</taxon>
        <taxon>Burkholderiaceae</taxon>
        <taxon>Mycoavidus</taxon>
    </lineage>
</organism>
<gene>
    <name evidence="5" type="ORF">MCB1EB_0283</name>
</gene>
<evidence type="ECO:0000313" key="5">
    <source>
        <dbReference type="EMBL" id="BBE08444.1"/>
    </source>
</evidence>
<dbReference type="RefSeq" id="WP_232034133.1">
    <property type="nucleotide sequence ID" value="NZ_AP018150.1"/>
</dbReference>
<feature type="signal peptide" evidence="4">
    <location>
        <begin position="1"/>
        <end position="35"/>
    </location>
</feature>
<dbReference type="Pfam" id="PF04333">
    <property type="entry name" value="MlaA"/>
    <property type="match status" value="1"/>
</dbReference>
<evidence type="ECO:0000256" key="3">
    <source>
        <dbReference type="SAM" id="MobiDB-lite"/>
    </source>
</evidence>
<feature type="compositionally biased region" description="Acidic residues" evidence="3">
    <location>
        <begin position="242"/>
        <end position="257"/>
    </location>
</feature>
<evidence type="ECO:0000256" key="2">
    <source>
        <dbReference type="ARBA" id="ARBA00022729"/>
    </source>
</evidence>
<keyword evidence="5" id="KW-0449">Lipoprotein</keyword>
<dbReference type="AlphaFoldDB" id="A0A2Z6ESQ4"/>
<dbReference type="Proteomes" id="UP000282597">
    <property type="component" value="Chromosome"/>
</dbReference>